<feature type="region of interest" description="Disordered" evidence="1">
    <location>
        <begin position="46"/>
        <end position="67"/>
    </location>
</feature>
<reference evidence="2 3" key="1">
    <citation type="submission" date="2024-10" db="EMBL/GenBank/DDBJ databases">
        <title>The Natural Products Discovery Center: Release of the First 8490 Sequenced Strains for Exploring Actinobacteria Biosynthetic Diversity.</title>
        <authorList>
            <person name="Kalkreuter E."/>
            <person name="Kautsar S.A."/>
            <person name="Yang D."/>
            <person name="Bader C.D."/>
            <person name="Teijaro C.N."/>
            <person name="Fluegel L."/>
            <person name="Davis C.M."/>
            <person name="Simpson J.R."/>
            <person name="Lauterbach L."/>
            <person name="Steele A.D."/>
            <person name="Gui C."/>
            <person name="Meng S."/>
            <person name="Li G."/>
            <person name="Viehrig K."/>
            <person name="Ye F."/>
            <person name="Su P."/>
            <person name="Kiefer A.F."/>
            <person name="Nichols A."/>
            <person name="Cepeda A.J."/>
            <person name="Yan W."/>
            <person name="Fan B."/>
            <person name="Jiang Y."/>
            <person name="Adhikari A."/>
            <person name="Zheng C.-J."/>
            <person name="Schuster L."/>
            <person name="Cowan T.M."/>
            <person name="Smanski M.J."/>
            <person name="Chevrette M.G."/>
            <person name="De Carvalho L.P.S."/>
            <person name="Shen B."/>
        </authorList>
    </citation>
    <scope>NUCLEOTIDE SEQUENCE [LARGE SCALE GENOMIC DNA]</scope>
    <source>
        <strain evidence="2 3">NPDC019377</strain>
    </source>
</reference>
<evidence type="ECO:0000313" key="3">
    <source>
        <dbReference type="Proteomes" id="UP001611494"/>
    </source>
</evidence>
<dbReference type="Proteomes" id="UP001611494">
    <property type="component" value="Unassembled WGS sequence"/>
</dbReference>
<keyword evidence="3" id="KW-1185">Reference proteome</keyword>
<evidence type="ECO:0000313" key="2">
    <source>
        <dbReference type="EMBL" id="MFI2229107.1"/>
    </source>
</evidence>
<proteinExistence type="predicted"/>
<name>A0ABW7VR85_9NOCA</name>
<dbReference type="RefSeq" id="WP_397059763.1">
    <property type="nucleotide sequence ID" value="NZ_JBIRYL010000001.1"/>
</dbReference>
<accession>A0ABW7VR85</accession>
<sequence length="67" mass="7428">MPTLLNERVRQLKTPLSAAIRAGEIGIDSLSNEMLARCAIGLGRHPENHRARSRPRASQCHLRDTAL</sequence>
<evidence type="ECO:0000256" key="1">
    <source>
        <dbReference type="SAM" id="MobiDB-lite"/>
    </source>
</evidence>
<protein>
    <submittedName>
        <fullName evidence="2">Uncharacterized protein</fullName>
    </submittedName>
</protein>
<dbReference type="EMBL" id="JBIRYL010000001">
    <property type="protein sequence ID" value="MFI2229107.1"/>
    <property type="molecule type" value="Genomic_DNA"/>
</dbReference>
<gene>
    <name evidence="2" type="ORF">ACH49Z_04580</name>
</gene>
<organism evidence="2 3">
    <name type="scientific">Nocardia testacea</name>
    <dbReference type="NCBI Taxonomy" id="248551"/>
    <lineage>
        <taxon>Bacteria</taxon>
        <taxon>Bacillati</taxon>
        <taxon>Actinomycetota</taxon>
        <taxon>Actinomycetes</taxon>
        <taxon>Mycobacteriales</taxon>
        <taxon>Nocardiaceae</taxon>
        <taxon>Nocardia</taxon>
    </lineage>
</organism>
<comment type="caution">
    <text evidence="2">The sequence shown here is derived from an EMBL/GenBank/DDBJ whole genome shotgun (WGS) entry which is preliminary data.</text>
</comment>